<evidence type="ECO:0000259" key="1">
    <source>
        <dbReference type="PROSITE" id="PS50878"/>
    </source>
</evidence>
<dbReference type="Pfam" id="PF13966">
    <property type="entry name" value="zf-RVT"/>
    <property type="match status" value="1"/>
</dbReference>
<keyword evidence="2" id="KW-0548">Nucleotidyltransferase</keyword>
<keyword evidence="2" id="KW-0808">Transferase</keyword>
<dbReference type="GO" id="GO:0003964">
    <property type="term" value="F:RNA-directed DNA polymerase activity"/>
    <property type="evidence" value="ECO:0007669"/>
    <property type="project" value="UniProtKB-KW"/>
</dbReference>
<name>A0A8T2B8M5_ARASU</name>
<keyword evidence="2" id="KW-0695">RNA-directed DNA polymerase</keyword>
<protein>
    <submittedName>
        <fullName evidence="2">Reverse transcriptase domain</fullName>
    </submittedName>
</protein>
<dbReference type="OrthoDB" id="1109891at2759"/>
<evidence type="ECO:0000313" key="3">
    <source>
        <dbReference type="Proteomes" id="UP000694251"/>
    </source>
</evidence>
<dbReference type="EMBL" id="JAEFBJ010000008">
    <property type="protein sequence ID" value="KAG7582900.1"/>
    <property type="molecule type" value="Genomic_DNA"/>
</dbReference>
<keyword evidence="3" id="KW-1185">Reference proteome</keyword>
<dbReference type="Pfam" id="PF00078">
    <property type="entry name" value="RVT_1"/>
    <property type="match status" value="1"/>
</dbReference>
<dbReference type="PROSITE" id="PS50878">
    <property type="entry name" value="RT_POL"/>
    <property type="match status" value="1"/>
</dbReference>
<proteinExistence type="predicted"/>
<feature type="domain" description="Reverse transcriptase" evidence="1">
    <location>
        <begin position="1"/>
        <end position="144"/>
    </location>
</feature>
<dbReference type="InterPro" id="IPR026960">
    <property type="entry name" value="RVT-Znf"/>
</dbReference>
<dbReference type="InterPro" id="IPR000477">
    <property type="entry name" value="RT_dom"/>
</dbReference>
<accession>A0A8T2B8M5</accession>
<dbReference type="AlphaFoldDB" id="A0A8T2B8M5"/>
<organism evidence="2 3">
    <name type="scientific">Arabidopsis suecica</name>
    <name type="common">Swedish thale-cress</name>
    <name type="synonym">Cardaminopsis suecica</name>
    <dbReference type="NCBI Taxonomy" id="45249"/>
    <lineage>
        <taxon>Eukaryota</taxon>
        <taxon>Viridiplantae</taxon>
        <taxon>Streptophyta</taxon>
        <taxon>Embryophyta</taxon>
        <taxon>Tracheophyta</taxon>
        <taxon>Spermatophyta</taxon>
        <taxon>Magnoliopsida</taxon>
        <taxon>eudicotyledons</taxon>
        <taxon>Gunneridae</taxon>
        <taxon>Pentapetalae</taxon>
        <taxon>rosids</taxon>
        <taxon>malvids</taxon>
        <taxon>Brassicales</taxon>
        <taxon>Brassicaceae</taxon>
        <taxon>Camelineae</taxon>
        <taxon>Arabidopsis</taxon>
    </lineage>
</organism>
<dbReference type="Proteomes" id="UP000694251">
    <property type="component" value="Chromosome 8"/>
</dbReference>
<dbReference type="PANTHER" id="PTHR33116">
    <property type="entry name" value="REVERSE TRANSCRIPTASE ZINC-BINDING DOMAIN-CONTAINING PROTEIN-RELATED-RELATED"/>
    <property type="match status" value="1"/>
</dbReference>
<dbReference type="PANTHER" id="PTHR33116:SF80">
    <property type="entry name" value="REVERSE TRANSCRIPTASE ZINC-BINDING DOMAIN-CONTAINING PROTEIN"/>
    <property type="match status" value="1"/>
</dbReference>
<sequence length="589" mass="67501">MHLHPSFSISINGRSDGFFKSKRGLRQGDPLSPYLFVLAMEVFSKLMNSRFDSGYISYHPKTEDLKISHLMFADDVMIFFDGSSSSLHGIYEVLDDFAGWSGLQLKREKTLLFHAGLSPNETREISAYGFPEGALPVRYLGLPLMSRKLKISEYSPLLDKIKKKFSAWAVKTLSFAGRAQLISSVIYGTINFWISTFSLPKACLRSLESLYSRFLWSGNIENHSKAKVAWSSVCLPKSEGGLGFRRLSVLNNTLCLRLIWLLFSGSGSLWVAWHKHHQKLSQASFWSIKAKNSDSWLWKNLLKLRHLAIQFIKVEPGNGKASWFWHDNWTPLGSLIDLFGDNGPRNLRIPISAKVADACNEFGWVMAPPRSDNAEALQIFLSSSTLPTSSSEEDKFVWEIDGNSGNGFSSSKTWNKLRPRDTEKSWASLIWFKGCTPKHAFTMWVTNLDRLPTMSRLASWGVQVATTCSLCSGFDETRDHLFINCAYTQVLWDKILLRIRMQMQTRFRDWSHLLEWTKEQNCTSPSTLRLIILHTLVYSVWRQRNNLIHNHIVIPPLSIFRDIDRQIINTITAKRHLKNFKPLMALWLH</sequence>
<comment type="caution">
    <text evidence="2">The sequence shown here is derived from an EMBL/GenBank/DDBJ whole genome shotgun (WGS) entry which is preliminary data.</text>
</comment>
<gene>
    <name evidence="2" type="ORF">ISN44_As08g024530</name>
</gene>
<reference evidence="2 3" key="1">
    <citation type="submission" date="2020-12" db="EMBL/GenBank/DDBJ databases">
        <title>Concerted genomic and epigenomic changes stabilize Arabidopsis allopolyploids.</title>
        <authorList>
            <person name="Chen Z."/>
        </authorList>
    </citation>
    <scope>NUCLEOTIDE SEQUENCE [LARGE SCALE GENOMIC DNA]</scope>
    <source>
        <strain evidence="2">As9502</strain>
        <tissue evidence="2">Leaf</tissue>
    </source>
</reference>
<evidence type="ECO:0000313" key="2">
    <source>
        <dbReference type="EMBL" id="KAG7582900.1"/>
    </source>
</evidence>